<reference evidence="3 4" key="1">
    <citation type="submission" date="2019-01" db="EMBL/GenBank/DDBJ databases">
        <title>Sequencing of cultivated peanut Arachis hypogaea provides insights into genome evolution and oil improvement.</title>
        <authorList>
            <person name="Chen X."/>
        </authorList>
    </citation>
    <scope>NUCLEOTIDE SEQUENCE [LARGE SCALE GENOMIC DNA]</scope>
    <source>
        <strain evidence="4">cv. Fuhuasheng</strain>
        <tissue evidence="3">Leaves</tissue>
    </source>
</reference>
<protein>
    <submittedName>
        <fullName evidence="3">Uncharacterized protein</fullName>
    </submittedName>
</protein>
<name>A0A445DWF0_ARAHY</name>
<dbReference type="GO" id="GO:0043130">
    <property type="term" value="F:ubiquitin binding"/>
    <property type="evidence" value="ECO:0007669"/>
    <property type="project" value="InterPro"/>
</dbReference>
<comment type="similarity">
    <text evidence="1">Belongs to the TOM1 family.</text>
</comment>
<dbReference type="GO" id="GO:0043328">
    <property type="term" value="P:protein transport to vacuole involved in ubiquitin-dependent protein catabolic process via the multivesicular body sorting pathway"/>
    <property type="evidence" value="ECO:0007669"/>
    <property type="project" value="InterPro"/>
</dbReference>
<comment type="caution">
    <text evidence="3">The sequence shown here is derived from an EMBL/GenBank/DDBJ whole genome shotgun (WGS) entry which is preliminary data.</text>
</comment>
<dbReference type="STRING" id="3818.A0A445DWF0"/>
<evidence type="ECO:0000256" key="2">
    <source>
        <dbReference type="SAM" id="MobiDB-lite"/>
    </source>
</evidence>
<evidence type="ECO:0000313" key="3">
    <source>
        <dbReference type="EMBL" id="RYR67503.1"/>
    </source>
</evidence>
<organism evidence="3 4">
    <name type="scientific">Arachis hypogaea</name>
    <name type="common">Peanut</name>
    <dbReference type="NCBI Taxonomy" id="3818"/>
    <lineage>
        <taxon>Eukaryota</taxon>
        <taxon>Viridiplantae</taxon>
        <taxon>Streptophyta</taxon>
        <taxon>Embryophyta</taxon>
        <taxon>Tracheophyta</taxon>
        <taxon>Spermatophyta</taxon>
        <taxon>Magnoliopsida</taxon>
        <taxon>eudicotyledons</taxon>
        <taxon>Gunneridae</taxon>
        <taxon>Pentapetalae</taxon>
        <taxon>rosids</taxon>
        <taxon>fabids</taxon>
        <taxon>Fabales</taxon>
        <taxon>Fabaceae</taxon>
        <taxon>Papilionoideae</taxon>
        <taxon>50 kb inversion clade</taxon>
        <taxon>dalbergioids sensu lato</taxon>
        <taxon>Dalbergieae</taxon>
        <taxon>Pterocarpus clade</taxon>
        <taxon>Arachis</taxon>
    </lineage>
</organism>
<gene>
    <name evidence="3" type="ORF">Ahy_A03g013900</name>
</gene>
<dbReference type="PANTHER" id="PTHR46646">
    <property type="entry name" value="TOM1-LIKE PROTEIN 1"/>
    <property type="match status" value="1"/>
</dbReference>
<sequence>MQLSSLKSRGIWFSGCHNDSLAPIFTLSRSVSEVELDLPCQTQHDDIPMQSFTLEKTKEAFDVARNSIELLSTVLSFPQQDVLQVYPKVAESLAEPKEYPNLFEDWNVYPPAEQSMQIEEGEEPLENGDSNHENGEEQYTEAQEEHNGEEGSQEEAVVVDANSTDGAVLVNGNEVEEEWDEISKGGFSNDCLSSNNSAFWFSKATFESTPAILERFVSLEKEILQIESSFQANALSMSSASSDEGTAPQANGITRRLTNSAKEVQALAKEAAKTMVLGH</sequence>
<evidence type="ECO:0000313" key="4">
    <source>
        <dbReference type="Proteomes" id="UP000289738"/>
    </source>
</evidence>
<dbReference type="Proteomes" id="UP000289738">
    <property type="component" value="Chromosome A03"/>
</dbReference>
<accession>A0A445DWF0</accession>
<feature type="region of interest" description="Disordered" evidence="2">
    <location>
        <begin position="120"/>
        <end position="154"/>
    </location>
</feature>
<evidence type="ECO:0000256" key="1">
    <source>
        <dbReference type="ARBA" id="ARBA00007708"/>
    </source>
</evidence>
<dbReference type="AlphaFoldDB" id="A0A445DWF0"/>
<keyword evidence="4" id="KW-1185">Reference proteome</keyword>
<dbReference type="EMBL" id="SDMP01000003">
    <property type="protein sequence ID" value="RYR67503.1"/>
    <property type="molecule type" value="Genomic_DNA"/>
</dbReference>
<dbReference type="PANTHER" id="PTHR46646:SF1">
    <property type="entry name" value="TOM1-LIKE PROTEIN 1"/>
    <property type="match status" value="1"/>
</dbReference>
<proteinExistence type="inferred from homology"/>
<dbReference type="GO" id="GO:0035091">
    <property type="term" value="F:phosphatidylinositol binding"/>
    <property type="evidence" value="ECO:0007669"/>
    <property type="project" value="InterPro"/>
</dbReference>
<dbReference type="InterPro" id="IPR044836">
    <property type="entry name" value="TOL_plant"/>
</dbReference>